<sequence>MLGKLLLTAAVVLAAIHGSSAQVELLRVCEYQTMSISCPAGQQIDIVSALYGRTSAQFCNFAAGYSTDCRSTSSLAAVRTRCQGQPSCSVPVSNSVFGDPCDGTFKYLEVEFTCTGEEDVRDATNACKDRSTDTQYRYRWDLPKLTGNSFTFQVQANNDVHVALSPQAQHQSAMYEIVIGGWANTQSVIRRTPQGKHHATTSTRRVVSPTEYRAFWITWSSDGTIGVGRGGEAQPFMQWTDPDPLLIQYAGYTTGWGSSGLWRFCEACSADIVLTLDLSWSIPQNQFQLARDFMLEFIGCAALQGHGIRVGVILFNCSPWTYFDLGKYPLNSSGMQGAIHYMMYEGGETRTGVAIRYMKDTSKFRDGVRVPRAAVVFTDGQASDNYAYEAGEARAAGIDLYAVGVGFPPLIDQAGLQMITDHSDRVFDTTQACMAAQKIVDDLCG</sequence>
<evidence type="ECO:0000313" key="4">
    <source>
        <dbReference type="EMBL" id="CAH1266418.1"/>
    </source>
</evidence>
<proteinExistence type="predicted"/>
<evidence type="ECO:0000256" key="1">
    <source>
        <dbReference type="SAM" id="SignalP"/>
    </source>
</evidence>
<dbReference type="GO" id="GO:0030246">
    <property type="term" value="F:carbohydrate binding"/>
    <property type="evidence" value="ECO:0007669"/>
    <property type="project" value="InterPro"/>
</dbReference>
<keyword evidence="5" id="KW-1185">Reference proteome</keyword>
<dbReference type="InterPro" id="IPR022041">
    <property type="entry name" value="Methyltransf_FA"/>
</dbReference>
<evidence type="ECO:0000259" key="3">
    <source>
        <dbReference type="PROSITE" id="PS50234"/>
    </source>
</evidence>
<protein>
    <submittedName>
        <fullName evidence="4">CPAMD8 protein</fullName>
    </submittedName>
</protein>
<dbReference type="Gene3D" id="3.40.50.410">
    <property type="entry name" value="von Willebrand factor, type A domain"/>
    <property type="match status" value="1"/>
</dbReference>
<dbReference type="PROSITE" id="PS50228">
    <property type="entry name" value="SUEL_LECTIN"/>
    <property type="match status" value="1"/>
</dbReference>
<dbReference type="FunFam" id="2.60.120.740:FF:000001">
    <property type="entry name" value="Adhesion G protein-coupled receptor L2"/>
    <property type="match status" value="1"/>
</dbReference>
<gene>
    <name evidence="4" type="primary">CPAMD8</name>
    <name evidence="4" type="ORF">BLAG_LOCUS20017</name>
</gene>
<dbReference type="InterPro" id="IPR000922">
    <property type="entry name" value="Lectin_gal-bd_dom"/>
</dbReference>
<dbReference type="AlphaFoldDB" id="A0A8K0EXP6"/>
<dbReference type="OrthoDB" id="2142040at2759"/>
<dbReference type="CDD" id="cd22827">
    <property type="entry name" value="Gal_Rha_Lectin_SUL-I-like"/>
    <property type="match status" value="1"/>
</dbReference>
<evidence type="ECO:0000313" key="5">
    <source>
        <dbReference type="Proteomes" id="UP000838412"/>
    </source>
</evidence>
<evidence type="ECO:0000259" key="2">
    <source>
        <dbReference type="PROSITE" id="PS50228"/>
    </source>
</evidence>
<dbReference type="PROSITE" id="PS50234">
    <property type="entry name" value="VWFA"/>
    <property type="match status" value="1"/>
</dbReference>
<name>A0A8K0EXP6_BRALA</name>
<dbReference type="EMBL" id="OV696690">
    <property type="protein sequence ID" value="CAH1266418.1"/>
    <property type="molecule type" value="Genomic_DNA"/>
</dbReference>
<dbReference type="InterPro" id="IPR036465">
    <property type="entry name" value="vWFA_dom_sf"/>
</dbReference>
<dbReference type="Gene3D" id="2.60.120.740">
    <property type="match status" value="1"/>
</dbReference>
<dbReference type="InterPro" id="IPR050525">
    <property type="entry name" value="ECM_Assembly_Org"/>
</dbReference>
<dbReference type="Proteomes" id="UP000838412">
    <property type="component" value="Chromosome 5"/>
</dbReference>
<dbReference type="Pfam" id="PF12248">
    <property type="entry name" value="Methyltransf_FA"/>
    <property type="match status" value="1"/>
</dbReference>
<feature type="domain" description="SUEL-type lectin" evidence="2">
    <location>
        <begin position="28"/>
        <end position="115"/>
    </location>
</feature>
<organism evidence="4 5">
    <name type="scientific">Branchiostoma lanceolatum</name>
    <name type="common">Common lancelet</name>
    <name type="synonym">Amphioxus lanceolatum</name>
    <dbReference type="NCBI Taxonomy" id="7740"/>
    <lineage>
        <taxon>Eukaryota</taxon>
        <taxon>Metazoa</taxon>
        <taxon>Chordata</taxon>
        <taxon>Cephalochordata</taxon>
        <taxon>Leptocardii</taxon>
        <taxon>Amphioxiformes</taxon>
        <taxon>Branchiostomatidae</taxon>
        <taxon>Branchiostoma</taxon>
    </lineage>
</organism>
<dbReference type="PANTHER" id="PTHR24020:SF87">
    <property type="entry name" value="COLLAGEN ALPHA-1(VI) CHAIN-LIKE"/>
    <property type="match status" value="1"/>
</dbReference>
<feature type="signal peptide" evidence="1">
    <location>
        <begin position="1"/>
        <end position="21"/>
    </location>
</feature>
<dbReference type="Pfam" id="PF00092">
    <property type="entry name" value="VWA"/>
    <property type="match status" value="1"/>
</dbReference>
<dbReference type="InterPro" id="IPR043159">
    <property type="entry name" value="Lectin_gal-bd_sf"/>
</dbReference>
<dbReference type="InterPro" id="IPR002035">
    <property type="entry name" value="VWF_A"/>
</dbReference>
<keyword evidence="1" id="KW-0732">Signal</keyword>
<accession>A0A8K0EXP6</accession>
<dbReference type="Pfam" id="PF02140">
    <property type="entry name" value="SUEL_Lectin"/>
    <property type="match status" value="1"/>
</dbReference>
<dbReference type="PANTHER" id="PTHR24020">
    <property type="entry name" value="COLLAGEN ALPHA"/>
    <property type="match status" value="1"/>
</dbReference>
<dbReference type="SUPFAM" id="SSF53300">
    <property type="entry name" value="vWA-like"/>
    <property type="match status" value="1"/>
</dbReference>
<dbReference type="SMART" id="SM00327">
    <property type="entry name" value="VWA"/>
    <property type="match status" value="1"/>
</dbReference>
<feature type="chain" id="PRO_5035425658" evidence="1">
    <location>
        <begin position="22"/>
        <end position="445"/>
    </location>
</feature>
<reference evidence="4" key="1">
    <citation type="submission" date="2022-01" db="EMBL/GenBank/DDBJ databases">
        <authorList>
            <person name="Braso-Vives M."/>
        </authorList>
    </citation>
    <scope>NUCLEOTIDE SEQUENCE</scope>
</reference>
<feature type="domain" description="VWFA" evidence="3">
    <location>
        <begin position="271"/>
        <end position="443"/>
    </location>
</feature>